<dbReference type="AlphaFoldDB" id="A0A6B3NCI7"/>
<dbReference type="PANTHER" id="PTHR30576:SF23">
    <property type="entry name" value="GLUCOSYLTRANSFERASE"/>
    <property type="match status" value="1"/>
</dbReference>
<feature type="transmembrane region" description="Helical" evidence="7">
    <location>
        <begin position="110"/>
        <end position="128"/>
    </location>
</feature>
<comment type="subcellular location">
    <subcellularLocation>
        <location evidence="1">Membrane</location>
        <topology evidence="1">Multi-pass membrane protein</topology>
    </subcellularLocation>
</comment>
<reference evidence="9" key="1">
    <citation type="submission" date="2019-11" db="EMBL/GenBank/DDBJ databases">
        <title>Genomic insights into an expanded diversity of filamentous marine cyanobacteria reveals the extraordinary biosynthetic potential of Moorea and Okeania.</title>
        <authorList>
            <person name="Ferreira Leao T."/>
            <person name="Wang M."/>
            <person name="Moss N."/>
            <person name="Da Silva R."/>
            <person name="Sanders J."/>
            <person name="Nurk S."/>
            <person name="Gurevich A."/>
            <person name="Humphrey G."/>
            <person name="Reher R."/>
            <person name="Zhu Q."/>
            <person name="Belda-Ferre P."/>
            <person name="Glukhov E."/>
            <person name="Rex R."/>
            <person name="Dorrestein P.C."/>
            <person name="Knight R."/>
            <person name="Pevzner P."/>
            <person name="Gerwick W.H."/>
            <person name="Gerwick L."/>
        </authorList>
    </citation>
    <scope>NUCLEOTIDE SEQUENCE</scope>
    <source>
        <strain evidence="9">SIO1C4</strain>
    </source>
</reference>
<dbReference type="PANTHER" id="PTHR30576">
    <property type="entry name" value="COLANIC BIOSYNTHESIS UDP-GLUCOSE LIPID CARRIER TRANSFERASE"/>
    <property type="match status" value="1"/>
</dbReference>
<evidence type="ECO:0000259" key="8">
    <source>
        <dbReference type="Pfam" id="PF02397"/>
    </source>
</evidence>
<evidence type="ECO:0000256" key="7">
    <source>
        <dbReference type="SAM" id="Phobius"/>
    </source>
</evidence>
<dbReference type="GO" id="GO:0016020">
    <property type="term" value="C:membrane"/>
    <property type="evidence" value="ECO:0007669"/>
    <property type="project" value="UniProtKB-SubCell"/>
</dbReference>
<dbReference type="NCBIfam" id="TIGR03025">
    <property type="entry name" value="EPS_sugtrans"/>
    <property type="match status" value="1"/>
</dbReference>
<accession>A0A6B3NCI7</accession>
<dbReference type="GO" id="GO:0016780">
    <property type="term" value="F:phosphotransferase activity, for other substituted phosphate groups"/>
    <property type="evidence" value="ECO:0007669"/>
    <property type="project" value="TreeGrafter"/>
</dbReference>
<feature type="transmembrane region" description="Helical" evidence="7">
    <location>
        <begin position="36"/>
        <end position="58"/>
    </location>
</feature>
<dbReference type="Pfam" id="PF02397">
    <property type="entry name" value="Bac_transf"/>
    <property type="match status" value="1"/>
</dbReference>
<evidence type="ECO:0000256" key="5">
    <source>
        <dbReference type="ARBA" id="ARBA00022989"/>
    </source>
</evidence>
<evidence type="ECO:0000256" key="2">
    <source>
        <dbReference type="ARBA" id="ARBA00006464"/>
    </source>
</evidence>
<comment type="similarity">
    <text evidence="2">Belongs to the bacterial sugar transferase family.</text>
</comment>
<evidence type="ECO:0000256" key="1">
    <source>
        <dbReference type="ARBA" id="ARBA00004141"/>
    </source>
</evidence>
<keyword evidence="6 7" id="KW-0472">Membrane</keyword>
<evidence type="ECO:0000256" key="6">
    <source>
        <dbReference type="ARBA" id="ARBA00023136"/>
    </source>
</evidence>
<feature type="domain" description="Bacterial sugar transferase" evidence="8">
    <location>
        <begin position="294"/>
        <end position="482"/>
    </location>
</feature>
<dbReference type="InterPro" id="IPR017475">
    <property type="entry name" value="EPS_sugar_tfrase"/>
</dbReference>
<evidence type="ECO:0000256" key="4">
    <source>
        <dbReference type="ARBA" id="ARBA00022692"/>
    </source>
</evidence>
<feature type="transmembrane region" description="Helical" evidence="7">
    <location>
        <begin position="140"/>
        <end position="157"/>
    </location>
</feature>
<gene>
    <name evidence="9" type="ORF">F6J89_16960</name>
</gene>
<keyword evidence="5 7" id="KW-1133">Transmembrane helix</keyword>
<sequence length="488" mass="56132">MQTLIRTRITHKETYHRSSDLRSPLVTKINRQTSRFWLRIAVLMVLDSLALSLAWFLAEQFGTPIAQRQTLLNSQSNLELLLPILVVNLGTLAASGFYGTDDKRRSYARLPASISLAQIILLTTVFLYQPTVVVSRTVFLWAWLLALILVSVQRFMLEATIINLRRHHIALKPSVFLLGNPEDLDKAKQLLERTQQFQISGCADLSVRNHPYKWSRTLEYIRHNQVSEVFICSWSSIKNQIVFFWELKSAGIQLRVLPMSLELPQHWSEIKMIGELTTIRFSSSAIIGVDFWLKRSLDLVGASLMLVLLSLPMLLISILIRLDSPGPVFYKQTRIGLKNREFQVWKFRTMVQNASQLQSQLEARNEVRGGVLFKIKDDPRITKVGKFLRRYSLDELPQLINVLQGEMSLVGPRPLPKRDVERFSESDYLRHEVLPGITGLWQVSGRSDVDSEQVFALDFAYIRHWSLALDFKILLQTIKVVLFKEGAY</sequence>
<name>A0A6B3NCI7_9CYAN</name>
<feature type="transmembrane region" description="Helical" evidence="7">
    <location>
        <begin position="299"/>
        <end position="322"/>
    </location>
</feature>
<dbReference type="EMBL" id="JAAHFQ010000337">
    <property type="protein sequence ID" value="NER29263.1"/>
    <property type="molecule type" value="Genomic_DNA"/>
</dbReference>
<protein>
    <submittedName>
        <fullName evidence="9">Sugar transferase</fullName>
    </submittedName>
</protein>
<organism evidence="9">
    <name type="scientific">Symploca sp. SIO1C4</name>
    <dbReference type="NCBI Taxonomy" id="2607765"/>
    <lineage>
        <taxon>Bacteria</taxon>
        <taxon>Bacillati</taxon>
        <taxon>Cyanobacteriota</taxon>
        <taxon>Cyanophyceae</taxon>
        <taxon>Coleofasciculales</taxon>
        <taxon>Coleofasciculaceae</taxon>
        <taxon>Symploca</taxon>
    </lineage>
</organism>
<dbReference type="InterPro" id="IPR003362">
    <property type="entry name" value="Bact_transf"/>
</dbReference>
<comment type="caution">
    <text evidence="9">The sequence shown here is derived from an EMBL/GenBank/DDBJ whole genome shotgun (WGS) entry which is preliminary data.</text>
</comment>
<keyword evidence="3 9" id="KW-0808">Transferase</keyword>
<evidence type="ECO:0000313" key="9">
    <source>
        <dbReference type="EMBL" id="NER29263.1"/>
    </source>
</evidence>
<feature type="transmembrane region" description="Helical" evidence="7">
    <location>
        <begin position="78"/>
        <end position="98"/>
    </location>
</feature>
<keyword evidence="4 7" id="KW-0812">Transmembrane</keyword>
<proteinExistence type="inferred from homology"/>
<evidence type="ECO:0000256" key="3">
    <source>
        <dbReference type="ARBA" id="ARBA00022679"/>
    </source>
</evidence>